<evidence type="ECO:0000256" key="1">
    <source>
        <dbReference type="ARBA" id="ARBA00005322"/>
    </source>
</evidence>
<feature type="domain" description="Anti-sigma-28 factor FlgM C-terminal" evidence="10">
    <location>
        <begin position="45"/>
        <end position="98"/>
    </location>
</feature>
<sequence>MAINNINNAGKPTTVDAKQTAQQQQQVSQQQSQAKSAATPAARQDAVSITPQAQQLGQLTRKASSESGIDQAKVDKVKQALTDGSYKVDVERLAAKLAEFESDLYGR</sequence>
<dbReference type="InterPro" id="IPR031316">
    <property type="entry name" value="FlgM_C"/>
</dbReference>
<feature type="compositionally biased region" description="Low complexity" evidence="9">
    <location>
        <begin position="17"/>
        <end position="44"/>
    </location>
</feature>
<feature type="compositionally biased region" description="Polar residues" evidence="9">
    <location>
        <begin position="47"/>
        <end position="68"/>
    </location>
</feature>
<comment type="function">
    <text evidence="7">Responsible for the coupling of flagellin expression to flagellar assembly by preventing expression of the flagellin genes when a component of the middle class of proteins is defective. It negatively regulates flagellar genes by inhibiting the activity of FliA by directly binding to FliA.</text>
</comment>
<evidence type="ECO:0000256" key="2">
    <source>
        <dbReference type="ARBA" id="ARBA00017823"/>
    </source>
</evidence>
<dbReference type="GO" id="GO:0045892">
    <property type="term" value="P:negative regulation of DNA-templated transcription"/>
    <property type="evidence" value="ECO:0007669"/>
    <property type="project" value="InterPro"/>
</dbReference>
<dbReference type="AlphaFoldDB" id="A0A1Y6ELC3"/>
<dbReference type="InterPro" id="IPR007412">
    <property type="entry name" value="FlgM"/>
</dbReference>
<dbReference type="OrthoDB" id="5771747at2"/>
<dbReference type="Proteomes" id="UP000194450">
    <property type="component" value="Unassembled WGS sequence"/>
</dbReference>
<evidence type="ECO:0000256" key="4">
    <source>
        <dbReference type="ARBA" id="ARBA00022795"/>
    </source>
</evidence>
<evidence type="ECO:0000256" key="9">
    <source>
        <dbReference type="SAM" id="MobiDB-lite"/>
    </source>
</evidence>
<keyword evidence="3" id="KW-0678">Repressor</keyword>
<reference evidence="12" key="1">
    <citation type="submission" date="2017-04" db="EMBL/GenBank/DDBJ databases">
        <authorList>
            <person name="Varghese N."/>
            <person name="Submissions S."/>
        </authorList>
    </citation>
    <scope>NUCLEOTIDE SEQUENCE [LARGE SCALE GENOMIC DNA]</scope>
</reference>
<feature type="compositionally biased region" description="Polar residues" evidence="9">
    <location>
        <begin position="1"/>
        <end position="11"/>
    </location>
</feature>
<dbReference type="RefSeq" id="WP_086433811.1">
    <property type="nucleotide sequence ID" value="NZ_FXWH01000001.1"/>
</dbReference>
<protein>
    <recommendedName>
        <fullName evidence="2">Negative regulator of flagellin synthesis</fullName>
    </recommendedName>
    <alternativeName>
        <fullName evidence="8">Anti-sigma-28 factor</fullName>
    </alternativeName>
</protein>
<dbReference type="Pfam" id="PF04316">
    <property type="entry name" value="FlgM"/>
    <property type="match status" value="1"/>
</dbReference>
<evidence type="ECO:0000256" key="8">
    <source>
        <dbReference type="ARBA" id="ARBA00030117"/>
    </source>
</evidence>
<evidence type="ECO:0000259" key="10">
    <source>
        <dbReference type="Pfam" id="PF04316"/>
    </source>
</evidence>
<accession>A0A1Y6ELC3</accession>
<evidence type="ECO:0000256" key="7">
    <source>
        <dbReference type="ARBA" id="ARBA00024739"/>
    </source>
</evidence>
<evidence type="ECO:0000313" key="12">
    <source>
        <dbReference type="Proteomes" id="UP000194450"/>
    </source>
</evidence>
<keyword evidence="6" id="KW-0804">Transcription</keyword>
<evidence type="ECO:0000256" key="3">
    <source>
        <dbReference type="ARBA" id="ARBA00022491"/>
    </source>
</evidence>
<dbReference type="GO" id="GO:0044781">
    <property type="term" value="P:bacterial-type flagellum organization"/>
    <property type="evidence" value="ECO:0007669"/>
    <property type="project" value="UniProtKB-KW"/>
</dbReference>
<dbReference type="InterPro" id="IPR035890">
    <property type="entry name" value="Anti-sigma-28_factor_FlgM_sf"/>
</dbReference>
<name>A0A1Y6ELC3_9GAMM</name>
<evidence type="ECO:0000313" key="11">
    <source>
        <dbReference type="EMBL" id="SMQ62011.1"/>
    </source>
</evidence>
<keyword evidence="5" id="KW-0805">Transcription regulation</keyword>
<proteinExistence type="inferred from homology"/>
<dbReference type="EMBL" id="FXWH01000001">
    <property type="protein sequence ID" value="SMQ62011.1"/>
    <property type="molecule type" value="Genomic_DNA"/>
</dbReference>
<dbReference type="SUPFAM" id="SSF101498">
    <property type="entry name" value="Anti-sigma factor FlgM"/>
    <property type="match status" value="1"/>
</dbReference>
<evidence type="ECO:0000256" key="6">
    <source>
        <dbReference type="ARBA" id="ARBA00023163"/>
    </source>
</evidence>
<gene>
    <name evidence="11" type="ORF">SAMN06297229_0647</name>
</gene>
<organism evidence="11 12">
    <name type="scientific">Pseudidiomarina planktonica</name>
    <dbReference type="NCBI Taxonomy" id="1323738"/>
    <lineage>
        <taxon>Bacteria</taxon>
        <taxon>Pseudomonadati</taxon>
        <taxon>Pseudomonadota</taxon>
        <taxon>Gammaproteobacteria</taxon>
        <taxon>Alteromonadales</taxon>
        <taxon>Idiomarinaceae</taxon>
        <taxon>Pseudidiomarina</taxon>
    </lineage>
</organism>
<dbReference type="NCBIfam" id="TIGR03824">
    <property type="entry name" value="FlgM_jcvi"/>
    <property type="match status" value="1"/>
</dbReference>
<comment type="similarity">
    <text evidence="1">Belongs to the FlgM family.</text>
</comment>
<evidence type="ECO:0000256" key="5">
    <source>
        <dbReference type="ARBA" id="ARBA00023015"/>
    </source>
</evidence>
<feature type="region of interest" description="Disordered" evidence="9">
    <location>
        <begin position="1"/>
        <end position="71"/>
    </location>
</feature>
<keyword evidence="4" id="KW-1005">Bacterial flagellum biogenesis</keyword>
<keyword evidence="12" id="KW-1185">Reference proteome</keyword>